<dbReference type="GO" id="GO:0062129">
    <property type="term" value="C:chitin-based extracellular matrix"/>
    <property type="evidence" value="ECO:0007669"/>
    <property type="project" value="TreeGrafter"/>
</dbReference>
<gene>
    <name evidence="2" type="ORF">GEV33_001993</name>
</gene>
<dbReference type="PRINTS" id="PR00947">
    <property type="entry name" value="CUTICLE"/>
</dbReference>
<evidence type="ECO:0000256" key="1">
    <source>
        <dbReference type="PROSITE-ProRule" id="PRU00497"/>
    </source>
</evidence>
<accession>A0A8J6HV93</accession>
<dbReference type="PANTHER" id="PTHR10380">
    <property type="entry name" value="CUTICLE PROTEIN"/>
    <property type="match status" value="1"/>
</dbReference>
<dbReference type="PROSITE" id="PS51155">
    <property type="entry name" value="CHIT_BIND_RR_2"/>
    <property type="match status" value="1"/>
</dbReference>
<keyword evidence="1" id="KW-0193">Cuticle</keyword>
<evidence type="ECO:0000313" key="2">
    <source>
        <dbReference type="EMBL" id="KAH0820798.1"/>
    </source>
</evidence>
<dbReference type="EMBL" id="JABDTM020010738">
    <property type="protein sequence ID" value="KAH0820798.1"/>
    <property type="molecule type" value="Genomic_DNA"/>
</dbReference>
<organism evidence="2 3">
    <name type="scientific">Tenebrio molitor</name>
    <name type="common">Yellow mealworm beetle</name>
    <dbReference type="NCBI Taxonomy" id="7067"/>
    <lineage>
        <taxon>Eukaryota</taxon>
        <taxon>Metazoa</taxon>
        <taxon>Ecdysozoa</taxon>
        <taxon>Arthropoda</taxon>
        <taxon>Hexapoda</taxon>
        <taxon>Insecta</taxon>
        <taxon>Pterygota</taxon>
        <taxon>Neoptera</taxon>
        <taxon>Endopterygota</taxon>
        <taxon>Coleoptera</taxon>
        <taxon>Polyphaga</taxon>
        <taxon>Cucujiformia</taxon>
        <taxon>Tenebrionidae</taxon>
        <taxon>Tenebrio</taxon>
    </lineage>
</organism>
<reference evidence="2" key="2">
    <citation type="submission" date="2021-08" db="EMBL/GenBank/DDBJ databases">
        <authorList>
            <person name="Eriksson T."/>
        </authorList>
    </citation>
    <scope>NUCLEOTIDE SEQUENCE</scope>
    <source>
        <strain evidence="2">Stoneville</strain>
        <tissue evidence="2">Whole head</tissue>
    </source>
</reference>
<dbReference type="Pfam" id="PF00379">
    <property type="entry name" value="Chitin_bind_4"/>
    <property type="match status" value="1"/>
</dbReference>
<dbReference type="AlphaFoldDB" id="A0A8J6HV93"/>
<dbReference type="PANTHER" id="PTHR10380:SF233">
    <property type="entry name" value="CUTICULAR PROTEIN 47EB-RELATED"/>
    <property type="match status" value="1"/>
</dbReference>
<dbReference type="InterPro" id="IPR000618">
    <property type="entry name" value="Insect_cuticle"/>
</dbReference>
<reference evidence="2" key="1">
    <citation type="journal article" date="2020" name="J Insects Food Feed">
        <title>The yellow mealworm (Tenebrio molitor) genome: a resource for the emerging insects as food and feed industry.</title>
        <authorList>
            <person name="Eriksson T."/>
            <person name="Andere A."/>
            <person name="Kelstrup H."/>
            <person name="Emery V."/>
            <person name="Picard C."/>
        </authorList>
    </citation>
    <scope>NUCLEOTIDE SEQUENCE</scope>
    <source>
        <strain evidence="2">Stoneville</strain>
        <tissue evidence="2">Whole head</tissue>
    </source>
</reference>
<dbReference type="GO" id="GO:0008010">
    <property type="term" value="F:structural constituent of chitin-based larval cuticle"/>
    <property type="evidence" value="ECO:0007669"/>
    <property type="project" value="TreeGrafter"/>
</dbReference>
<protein>
    <submittedName>
        <fullName evidence="2">Uncharacterized protein</fullName>
    </submittedName>
</protein>
<name>A0A8J6HV93_TENMO</name>
<keyword evidence="3" id="KW-1185">Reference proteome</keyword>
<sequence length="238" mass="26229">MDPKYVLVSVFLCCGLALEDPRAARILDYQREEHIGSGHYFFRFESSDGIIREEEGTLLDENTPDSPVVVKGSYSYPDETGKLYTVRYIADENGFHPEGDHIKVPPYVVNPNPQVFVQSTPRPPIQLVQGTPRPPLPVQFVPGTSRPPLPVQFVQSTPRPQFVAASPTRFQINPFSSTPRPEVSTTPTRIQIPLDAASTVTPKSVAFNELDNKLQSSIVNLLANGDGRGFNIAAVNSI</sequence>
<proteinExistence type="predicted"/>
<dbReference type="Proteomes" id="UP000719412">
    <property type="component" value="Unassembled WGS sequence"/>
</dbReference>
<dbReference type="InterPro" id="IPR050468">
    <property type="entry name" value="Cuticle_Struct_Prot"/>
</dbReference>
<comment type="caution">
    <text evidence="2">The sequence shown here is derived from an EMBL/GenBank/DDBJ whole genome shotgun (WGS) entry which is preliminary data.</text>
</comment>
<evidence type="ECO:0000313" key="3">
    <source>
        <dbReference type="Proteomes" id="UP000719412"/>
    </source>
</evidence>